<dbReference type="SUPFAM" id="SSF49879">
    <property type="entry name" value="SMAD/FHA domain"/>
    <property type="match status" value="1"/>
</dbReference>
<organism evidence="2 3">
    <name type="scientific">Thiohalophilus thiocyanatoxydans</name>
    <dbReference type="NCBI Taxonomy" id="381308"/>
    <lineage>
        <taxon>Bacteria</taxon>
        <taxon>Pseudomonadati</taxon>
        <taxon>Pseudomonadota</taxon>
        <taxon>Gammaproteobacteria</taxon>
        <taxon>Thiohalomonadales</taxon>
        <taxon>Thiohalophilaceae</taxon>
        <taxon>Thiohalophilus</taxon>
    </lineage>
</organism>
<dbReference type="PROSITE" id="PS50006">
    <property type="entry name" value="FHA_DOMAIN"/>
    <property type="match status" value="1"/>
</dbReference>
<dbReference type="RefSeq" id="WP_134082980.1">
    <property type="nucleotide sequence ID" value="NZ_SOQX01000003.1"/>
</dbReference>
<sequence length="119" mass="13395">MSAKLLLKHEGLTLSSYEFDKKTLNIGRQGGNEIQLDDPAVSGHHARLVLKPNDYLENYYDVYLEDLGSTNGTIVNDSKIIRQLLKHGDVIRIGSHEFTFDSGADDEHYEQTAIYLPDS</sequence>
<keyword evidence="3" id="KW-1185">Reference proteome</keyword>
<dbReference type="InterPro" id="IPR050923">
    <property type="entry name" value="Cell_Proc_Reg/RNA_Proc"/>
</dbReference>
<dbReference type="InterPro" id="IPR008984">
    <property type="entry name" value="SMAD_FHA_dom_sf"/>
</dbReference>
<proteinExistence type="predicted"/>
<dbReference type="Gene3D" id="2.60.200.20">
    <property type="match status" value="1"/>
</dbReference>
<evidence type="ECO:0000313" key="2">
    <source>
        <dbReference type="EMBL" id="TDY01663.1"/>
    </source>
</evidence>
<comment type="caution">
    <text evidence="2">The sequence shown here is derived from an EMBL/GenBank/DDBJ whole genome shotgun (WGS) entry which is preliminary data.</text>
</comment>
<reference evidence="2 3" key="1">
    <citation type="submission" date="2019-03" db="EMBL/GenBank/DDBJ databases">
        <title>Genomic Encyclopedia of Type Strains, Phase IV (KMG-IV): sequencing the most valuable type-strain genomes for metagenomic binning, comparative biology and taxonomic classification.</title>
        <authorList>
            <person name="Goeker M."/>
        </authorList>
    </citation>
    <scope>NUCLEOTIDE SEQUENCE [LARGE SCALE GENOMIC DNA]</scope>
    <source>
        <strain evidence="2 3">DSM 16326</strain>
    </source>
</reference>
<dbReference type="OrthoDB" id="151099at2"/>
<dbReference type="PANTHER" id="PTHR23308">
    <property type="entry name" value="NUCLEAR INHIBITOR OF PROTEIN PHOSPHATASE-1"/>
    <property type="match status" value="1"/>
</dbReference>
<dbReference type="CDD" id="cd00060">
    <property type="entry name" value="FHA"/>
    <property type="match status" value="1"/>
</dbReference>
<evidence type="ECO:0000259" key="1">
    <source>
        <dbReference type="PROSITE" id="PS50006"/>
    </source>
</evidence>
<dbReference type="SMART" id="SM00240">
    <property type="entry name" value="FHA"/>
    <property type="match status" value="1"/>
</dbReference>
<dbReference type="Pfam" id="PF00498">
    <property type="entry name" value="FHA"/>
    <property type="match status" value="1"/>
</dbReference>
<evidence type="ECO:0000313" key="3">
    <source>
        <dbReference type="Proteomes" id="UP000294914"/>
    </source>
</evidence>
<gene>
    <name evidence="2" type="ORF">EDC23_1552</name>
</gene>
<dbReference type="AlphaFoldDB" id="A0A4R8IWB0"/>
<accession>A0A4R8IWB0</accession>
<dbReference type="InterPro" id="IPR000253">
    <property type="entry name" value="FHA_dom"/>
</dbReference>
<feature type="domain" description="FHA" evidence="1">
    <location>
        <begin position="24"/>
        <end position="80"/>
    </location>
</feature>
<protein>
    <submittedName>
        <fullName evidence="2">FHA domain-containing protein</fullName>
    </submittedName>
</protein>
<dbReference type="Proteomes" id="UP000294914">
    <property type="component" value="Unassembled WGS sequence"/>
</dbReference>
<dbReference type="EMBL" id="SOQX01000003">
    <property type="protein sequence ID" value="TDY01663.1"/>
    <property type="molecule type" value="Genomic_DNA"/>
</dbReference>
<name>A0A4R8IWB0_9GAMM</name>